<dbReference type="EMBL" id="VTAW01000007">
    <property type="protein sequence ID" value="TYT62570.1"/>
    <property type="molecule type" value="Genomic_DNA"/>
</dbReference>
<keyword evidence="6" id="KW-1185">Reference proteome</keyword>
<dbReference type="SUPFAM" id="SSF46785">
    <property type="entry name" value="Winged helix' DNA-binding domain"/>
    <property type="match status" value="1"/>
</dbReference>
<dbReference type="PANTHER" id="PTHR43413:SF4">
    <property type="entry name" value="HTH-TYPE TRANSCRIPTIONAL REGULATOR LYSM"/>
    <property type="match status" value="1"/>
</dbReference>
<dbReference type="GO" id="GO:0043565">
    <property type="term" value="F:sequence-specific DNA binding"/>
    <property type="evidence" value="ECO:0007669"/>
    <property type="project" value="InterPro"/>
</dbReference>
<keyword evidence="3" id="KW-0804">Transcription</keyword>
<dbReference type="InterPro" id="IPR036390">
    <property type="entry name" value="WH_DNA-bd_sf"/>
</dbReference>
<dbReference type="InterPro" id="IPR036388">
    <property type="entry name" value="WH-like_DNA-bd_sf"/>
</dbReference>
<dbReference type="SMART" id="SM00344">
    <property type="entry name" value="HTH_ASNC"/>
    <property type="match status" value="1"/>
</dbReference>
<comment type="caution">
    <text evidence="5">The sequence shown here is derived from an EMBL/GenBank/DDBJ whole genome shotgun (WGS) entry which is preliminary data.</text>
</comment>
<evidence type="ECO:0000313" key="5">
    <source>
        <dbReference type="EMBL" id="TYT62570.1"/>
    </source>
</evidence>
<protein>
    <submittedName>
        <fullName evidence="5">AsnC family transcriptional regulator</fullName>
    </submittedName>
</protein>
<evidence type="ECO:0000259" key="4">
    <source>
        <dbReference type="Pfam" id="PF13404"/>
    </source>
</evidence>
<dbReference type="InterPro" id="IPR019888">
    <property type="entry name" value="Tscrpt_reg_AsnC-like"/>
</dbReference>
<proteinExistence type="predicted"/>
<name>A0A5D5ASS7_9EURY</name>
<feature type="domain" description="HTH asnC-type" evidence="4">
    <location>
        <begin position="8"/>
        <end position="34"/>
    </location>
</feature>
<evidence type="ECO:0000256" key="2">
    <source>
        <dbReference type="ARBA" id="ARBA00023125"/>
    </source>
</evidence>
<evidence type="ECO:0000256" key="1">
    <source>
        <dbReference type="ARBA" id="ARBA00023015"/>
    </source>
</evidence>
<accession>A0A5D5ASS7</accession>
<keyword evidence="2" id="KW-0238">DNA-binding</keyword>
<evidence type="ECO:0000313" key="6">
    <source>
        <dbReference type="Proteomes" id="UP000324104"/>
    </source>
</evidence>
<keyword evidence="1" id="KW-0805">Transcription regulation</keyword>
<dbReference type="InterPro" id="IPR050684">
    <property type="entry name" value="HTH-Siroheme_Decarb"/>
</dbReference>
<reference evidence="5 6" key="1">
    <citation type="submission" date="2019-08" db="EMBL/GenBank/DDBJ databases">
        <title>Archaea genome.</title>
        <authorList>
            <person name="Kajale S."/>
            <person name="Shouche Y."/>
            <person name="Deshpande N."/>
            <person name="Sharma A."/>
        </authorList>
    </citation>
    <scope>NUCLEOTIDE SEQUENCE [LARGE SCALE GENOMIC DNA]</scope>
    <source>
        <strain evidence="5 6">ESP3B_9</strain>
    </source>
</reference>
<dbReference type="InterPro" id="IPR000485">
    <property type="entry name" value="AsnC-type_HTH_dom"/>
</dbReference>
<organism evidence="5 6">
    <name type="scientific">Natrialba swarupiae</name>
    <dbReference type="NCBI Taxonomy" id="2448032"/>
    <lineage>
        <taxon>Archaea</taxon>
        <taxon>Methanobacteriati</taxon>
        <taxon>Methanobacteriota</taxon>
        <taxon>Stenosarchaea group</taxon>
        <taxon>Halobacteria</taxon>
        <taxon>Halobacteriales</taxon>
        <taxon>Natrialbaceae</taxon>
        <taxon>Natrialba</taxon>
    </lineage>
</organism>
<dbReference type="RefSeq" id="WP_149080857.1">
    <property type="nucleotide sequence ID" value="NZ_VTAW01000007.1"/>
</dbReference>
<evidence type="ECO:0000256" key="3">
    <source>
        <dbReference type="ARBA" id="ARBA00023163"/>
    </source>
</evidence>
<dbReference type="Gene3D" id="1.10.10.10">
    <property type="entry name" value="Winged helix-like DNA-binding domain superfamily/Winged helix DNA-binding domain"/>
    <property type="match status" value="1"/>
</dbReference>
<sequence length="156" mass="17851">MPQELDGLDEIDRTILRILVQNPRTPYSDIAEQLEDEGFEMSGEGIRYRVSKLFETTSILLLTAPKQHGWEVIRLFIAVEDNEDAKEETFEALAEMGFWMNCRGLGSFDLYAVATVSSNRDADDLIDTVRTLENVSNVEYMVETDRMTTIENYLAQ</sequence>
<dbReference type="PANTHER" id="PTHR43413">
    <property type="entry name" value="TRANSCRIPTIONAL REGULATOR, ASNC FAMILY"/>
    <property type="match status" value="1"/>
</dbReference>
<dbReference type="Proteomes" id="UP000324104">
    <property type="component" value="Unassembled WGS sequence"/>
</dbReference>
<dbReference type="Pfam" id="PF13404">
    <property type="entry name" value="HTH_AsnC-type"/>
    <property type="match status" value="1"/>
</dbReference>
<gene>
    <name evidence="5" type="ORF">FYC77_07325</name>
</gene>
<dbReference type="AlphaFoldDB" id="A0A5D5ASS7"/>